<name>A0A6J4S5N7_9ACTN</name>
<organism evidence="6">
    <name type="scientific">uncultured Rubrobacteraceae bacterium</name>
    <dbReference type="NCBI Taxonomy" id="349277"/>
    <lineage>
        <taxon>Bacteria</taxon>
        <taxon>Bacillati</taxon>
        <taxon>Actinomycetota</taxon>
        <taxon>Rubrobacteria</taxon>
        <taxon>Rubrobacterales</taxon>
        <taxon>Rubrobacteraceae</taxon>
        <taxon>environmental samples</taxon>
    </lineage>
</organism>
<evidence type="ECO:0000256" key="1">
    <source>
        <dbReference type="ARBA" id="ARBA00022603"/>
    </source>
</evidence>
<feature type="region of interest" description="Disordered" evidence="4">
    <location>
        <begin position="1"/>
        <end position="47"/>
    </location>
</feature>
<dbReference type="PANTHER" id="PTHR43464:SF19">
    <property type="entry name" value="UBIQUINONE BIOSYNTHESIS O-METHYLTRANSFERASE, MITOCHONDRIAL"/>
    <property type="match status" value="1"/>
</dbReference>
<dbReference type="PANTHER" id="PTHR43464">
    <property type="entry name" value="METHYLTRANSFERASE"/>
    <property type="match status" value="1"/>
</dbReference>
<evidence type="ECO:0000256" key="3">
    <source>
        <dbReference type="ARBA" id="ARBA00022691"/>
    </source>
</evidence>
<dbReference type="SUPFAM" id="SSF53335">
    <property type="entry name" value="S-adenosyl-L-methionine-dependent methyltransferases"/>
    <property type="match status" value="1"/>
</dbReference>
<dbReference type="GO" id="GO:0032259">
    <property type="term" value="P:methylation"/>
    <property type="evidence" value="ECO:0007669"/>
    <property type="project" value="UniProtKB-KW"/>
</dbReference>
<dbReference type="GO" id="GO:0004791">
    <property type="term" value="F:thioredoxin-disulfide reductase (NADPH) activity"/>
    <property type="evidence" value="ECO:0007669"/>
    <property type="project" value="UniProtKB-EC"/>
</dbReference>
<keyword evidence="2" id="KW-0808">Transferase</keyword>
<reference evidence="6" key="1">
    <citation type="submission" date="2020-02" db="EMBL/GenBank/DDBJ databases">
        <authorList>
            <person name="Meier V. D."/>
        </authorList>
    </citation>
    <scope>NUCLEOTIDE SEQUENCE</scope>
    <source>
        <strain evidence="6">AVDCRST_MAG12</strain>
    </source>
</reference>
<proteinExistence type="predicted"/>
<dbReference type="CDD" id="cd02440">
    <property type="entry name" value="AdoMet_MTases"/>
    <property type="match status" value="1"/>
</dbReference>
<evidence type="ECO:0000256" key="2">
    <source>
        <dbReference type="ARBA" id="ARBA00022679"/>
    </source>
</evidence>
<dbReference type="GO" id="GO:0008168">
    <property type="term" value="F:methyltransferase activity"/>
    <property type="evidence" value="ECO:0007669"/>
    <property type="project" value="UniProtKB-KW"/>
</dbReference>
<keyword evidence="6" id="KW-0560">Oxidoreductase</keyword>
<evidence type="ECO:0000259" key="5">
    <source>
        <dbReference type="Pfam" id="PF13649"/>
    </source>
</evidence>
<dbReference type="Gene3D" id="3.40.50.150">
    <property type="entry name" value="Vaccinia Virus protein VP39"/>
    <property type="match status" value="1"/>
</dbReference>
<keyword evidence="3" id="KW-0949">S-adenosyl-L-methionine</keyword>
<feature type="domain" description="Methyltransferase" evidence="5">
    <location>
        <begin position="83"/>
        <end position="176"/>
    </location>
</feature>
<keyword evidence="1" id="KW-0489">Methyltransferase</keyword>
<dbReference type="EMBL" id="CADCVK010000308">
    <property type="protein sequence ID" value="CAA9489881.1"/>
    <property type="molecule type" value="Genomic_DNA"/>
</dbReference>
<evidence type="ECO:0000256" key="4">
    <source>
        <dbReference type="SAM" id="MobiDB-lite"/>
    </source>
</evidence>
<accession>A0A6J4S5N7</accession>
<evidence type="ECO:0000313" key="6">
    <source>
        <dbReference type="EMBL" id="CAA9489881.1"/>
    </source>
</evidence>
<dbReference type="Pfam" id="PF13649">
    <property type="entry name" value="Methyltransf_25"/>
    <property type="match status" value="1"/>
</dbReference>
<dbReference type="EC" id="1.8.1.9" evidence="6"/>
<gene>
    <name evidence="6" type="ORF">AVDCRST_MAG12-2029</name>
</gene>
<dbReference type="InterPro" id="IPR041698">
    <property type="entry name" value="Methyltransf_25"/>
</dbReference>
<dbReference type="AlphaFoldDB" id="A0A6J4S5N7"/>
<protein>
    <submittedName>
        <fullName evidence="6">Thioredoxin reductase</fullName>
        <ecNumber evidence="6">1.8.1.9</ecNumber>
    </submittedName>
</protein>
<sequence>MTNPSGHIDQSLAFVDPQLTNTADEPGKESRPAMNGEVHGEGGGSQGERFWEEHYRASTRASNGKPSGALVRFAGPLPGGTALDLGCAQGDDAVWLAKRGWRVVAVDVSGTVLARAAKNAQTAGVSNLIEFQRHDLASTFPEGRFDLVSALFLHSPVEFPRTQVLRAAARAVAPGGLLLIVEHASAAPWSWAEPHTAFPTPEQSLAALDLDPSRWRGEFVGAPERVATGPGGQRATVTDNVIAVRRLAP</sequence>
<dbReference type="InterPro" id="IPR029063">
    <property type="entry name" value="SAM-dependent_MTases_sf"/>
</dbReference>